<sequence length="184" mass="19482">MVSLCQFAAQAYAEDLFISDVLCACASVFEDLEGCWCHLFVAGFDEAQASCFFLLFGLGEHGVALLGAIDPDAVGVSSCLLMPRVRKVLAFGDSVVGDVVALCYVVSLKGSAARLHFNFCRLVCICLVVSVGSLCSAISFAAVLSSLPGGFQPGFHPLVELGLPLCFCRIGCLLMLPGWLWLAC</sequence>
<reference evidence="2" key="1">
    <citation type="submission" date="2023-05" db="EMBL/GenBank/DDBJ databases">
        <title>Nepenthes gracilis genome sequencing.</title>
        <authorList>
            <person name="Fukushima K."/>
        </authorList>
    </citation>
    <scope>NUCLEOTIDE SEQUENCE</scope>
    <source>
        <strain evidence="2">SING2019-196</strain>
    </source>
</reference>
<comment type="caution">
    <text evidence="2">The sequence shown here is derived from an EMBL/GenBank/DDBJ whole genome shotgun (WGS) entry which is preliminary data.</text>
</comment>
<name>A0AAD3TG54_NEPGR</name>
<dbReference type="EMBL" id="BSYO01000034">
    <property type="protein sequence ID" value="GMH28266.1"/>
    <property type="molecule type" value="Genomic_DNA"/>
</dbReference>
<dbReference type="Proteomes" id="UP001279734">
    <property type="component" value="Unassembled WGS sequence"/>
</dbReference>
<gene>
    <name evidence="2" type="ORF">Nepgr_030109</name>
</gene>
<feature type="transmembrane region" description="Helical" evidence="1">
    <location>
        <begin position="161"/>
        <end position="182"/>
    </location>
</feature>
<keyword evidence="1" id="KW-0472">Membrane</keyword>
<protein>
    <submittedName>
        <fullName evidence="2">Uncharacterized protein</fullName>
    </submittedName>
</protein>
<evidence type="ECO:0000313" key="2">
    <source>
        <dbReference type="EMBL" id="GMH28266.1"/>
    </source>
</evidence>
<evidence type="ECO:0000256" key="1">
    <source>
        <dbReference type="SAM" id="Phobius"/>
    </source>
</evidence>
<accession>A0AAD3TG54</accession>
<organism evidence="2 3">
    <name type="scientific">Nepenthes gracilis</name>
    <name type="common">Slender pitcher plant</name>
    <dbReference type="NCBI Taxonomy" id="150966"/>
    <lineage>
        <taxon>Eukaryota</taxon>
        <taxon>Viridiplantae</taxon>
        <taxon>Streptophyta</taxon>
        <taxon>Embryophyta</taxon>
        <taxon>Tracheophyta</taxon>
        <taxon>Spermatophyta</taxon>
        <taxon>Magnoliopsida</taxon>
        <taxon>eudicotyledons</taxon>
        <taxon>Gunneridae</taxon>
        <taxon>Pentapetalae</taxon>
        <taxon>Caryophyllales</taxon>
        <taxon>Nepenthaceae</taxon>
        <taxon>Nepenthes</taxon>
    </lineage>
</organism>
<feature type="transmembrane region" description="Helical" evidence="1">
    <location>
        <begin position="119"/>
        <end position="141"/>
    </location>
</feature>
<dbReference type="AlphaFoldDB" id="A0AAD3TG54"/>
<keyword evidence="3" id="KW-1185">Reference proteome</keyword>
<proteinExistence type="predicted"/>
<keyword evidence="1" id="KW-1133">Transmembrane helix</keyword>
<keyword evidence="1" id="KW-0812">Transmembrane</keyword>
<evidence type="ECO:0000313" key="3">
    <source>
        <dbReference type="Proteomes" id="UP001279734"/>
    </source>
</evidence>